<evidence type="ECO:0000256" key="1">
    <source>
        <dbReference type="ARBA" id="ARBA00004196"/>
    </source>
</evidence>
<name>A0A1C3VIX4_9HYPH</name>
<dbReference type="PANTHER" id="PTHR30158">
    <property type="entry name" value="ACRA/E-RELATED COMPONENT OF DRUG EFFLUX TRANSPORTER"/>
    <property type="match status" value="1"/>
</dbReference>
<dbReference type="InterPro" id="IPR006143">
    <property type="entry name" value="RND_pump_MFP"/>
</dbReference>
<evidence type="ECO:0000256" key="3">
    <source>
        <dbReference type="SAM" id="Coils"/>
    </source>
</evidence>
<dbReference type="EMBL" id="FMAH01000013">
    <property type="protein sequence ID" value="SCB27585.1"/>
    <property type="molecule type" value="Genomic_DNA"/>
</dbReference>
<sequence>MRKLASSTSASVYPKVSTRLLSTRTALIVAGAAATMLLAGCNEQKAAQNNTPAVKTEVSAMALHPQSVAITAELPGRTSAYLVAEVRPQVGGIIRNRNFKEGSEVKEGDVLYEIDPASYQASYDSAAAALQKAQGAVPSAQSKVDRYKSLTAQDAVSKQNLDDAISALAQANADVASARAALETARINLDYTKMRAPIAGRVDASTVTVGALVTADQTTALTTIRKLDPINVDVTQSSTNLLEFRRAVADGRLKTSGDNVSVHLTLEDSSQYKETGTLQFAESSVAETVGTITVRAVFPNPDRVLLPGMYVRATIQEGIAENSFLVPQRAVFRNTKGEPTAMFVSAENKVQQRVIKVRRSIGNSWLVNEGIKDGDRVIVEGSQRVRDGQEVTVSPVTIDDATGEVKQAAAAEGKSTEQAELEKTDGKAASGAQK</sequence>
<accession>A0A1C3VIX4</accession>
<organism evidence="9 10">
    <name type="scientific">Rhizobium miluonense</name>
    <dbReference type="NCBI Taxonomy" id="411945"/>
    <lineage>
        <taxon>Bacteria</taxon>
        <taxon>Pseudomonadati</taxon>
        <taxon>Pseudomonadota</taxon>
        <taxon>Alphaproteobacteria</taxon>
        <taxon>Hyphomicrobiales</taxon>
        <taxon>Rhizobiaceae</taxon>
        <taxon>Rhizobium/Agrobacterium group</taxon>
        <taxon>Rhizobium</taxon>
    </lineage>
</organism>
<feature type="domain" description="Multidrug resistance protein MdtA-like alpha-helical hairpin" evidence="5">
    <location>
        <begin position="123"/>
        <end position="192"/>
    </location>
</feature>
<protein>
    <submittedName>
        <fullName evidence="9">Membrane fusion protein, multidrug efflux system</fullName>
    </submittedName>
</protein>
<dbReference type="GO" id="GO:0022857">
    <property type="term" value="F:transmembrane transporter activity"/>
    <property type="evidence" value="ECO:0007669"/>
    <property type="project" value="InterPro"/>
</dbReference>
<dbReference type="FunFam" id="2.40.420.20:FF:000001">
    <property type="entry name" value="Efflux RND transporter periplasmic adaptor subunit"/>
    <property type="match status" value="1"/>
</dbReference>
<evidence type="ECO:0000256" key="4">
    <source>
        <dbReference type="SAM" id="MobiDB-lite"/>
    </source>
</evidence>
<feature type="domain" description="Multidrug resistance protein MdtA-like beta-barrel" evidence="7">
    <location>
        <begin position="229"/>
        <end position="318"/>
    </location>
</feature>
<keyword evidence="3" id="KW-0175">Coiled coil</keyword>
<dbReference type="Pfam" id="PF25917">
    <property type="entry name" value="BSH_RND"/>
    <property type="match status" value="1"/>
</dbReference>
<feature type="coiled-coil region" evidence="3">
    <location>
        <begin position="161"/>
        <end position="188"/>
    </location>
</feature>
<dbReference type="GO" id="GO:0005886">
    <property type="term" value="C:plasma membrane"/>
    <property type="evidence" value="ECO:0007669"/>
    <property type="project" value="UniProtKB-SubCell"/>
</dbReference>
<proteinExistence type="inferred from homology"/>
<dbReference type="RefSeq" id="WP_425348531.1">
    <property type="nucleotide sequence ID" value="NZ_FMAH01000013.1"/>
</dbReference>
<dbReference type="Proteomes" id="UP000199435">
    <property type="component" value="Unassembled WGS sequence"/>
</dbReference>
<comment type="similarity">
    <text evidence="2">Belongs to the membrane fusion protein (MFP) (TC 8.A.1) family.</text>
</comment>
<dbReference type="PANTHER" id="PTHR30158:SF3">
    <property type="entry name" value="MULTIDRUG EFFLUX PUMP SUBUNIT ACRA-RELATED"/>
    <property type="match status" value="1"/>
</dbReference>
<dbReference type="Gene3D" id="2.40.50.100">
    <property type="match status" value="1"/>
</dbReference>
<feature type="compositionally biased region" description="Basic and acidic residues" evidence="4">
    <location>
        <begin position="414"/>
        <end position="426"/>
    </location>
</feature>
<dbReference type="Gene3D" id="2.40.30.170">
    <property type="match status" value="1"/>
</dbReference>
<dbReference type="InterPro" id="IPR058624">
    <property type="entry name" value="MdtA-like_HH"/>
</dbReference>
<evidence type="ECO:0000313" key="9">
    <source>
        <dbReference type="EMBL" id="SCB27585.1"/>
    </source>
</evidence>
<gene>
    <name evidence="9" type="ORF">GA0061102_1013101</name>
</gene>
<dbReference type="InterPro" id="IPR058627">
    <property type="entry name" value="MdtA-like_C"/>
</dbReference>
<dbReference type="GO" id="GO:0046677">
    <property type="term" value="P:response to antibiotic"/>
    <property type="evidence" value="ECO:0007669"/>
    <property type="project" value="TreeGrafter"/>
</dbReference>
<dbReference type="AlphaFoldDB" id="A0A1C3VIX4"/>
<dbReference type="STRING" id="411945.GA0061102_1013101"/>
<evidence type="ECO:0000259" key="8">
    <source>
        <dbReference type="Pfam" id="PF25967"/>
    </source>
</evidence>
<feature type="domain" description="Multidrug resistance protein MdtA-like C-terminal permuted SH3" evidence="8">
    <location>
        <begin position="322"/>
        <end position="384"/>
    </location>
</feature>
<dbReference type="InterPro" id="IPR058626">
    <property type="entry name" value="MdtA-like_b-barrel"/>
</dbReference>
<evidence type="ECO:0000259" key="6">
    <source>
        <dbReference type="Pfam" id="PF25917"/>
    </source>
</evidence>
<evidence type="ECO:0000259" key="5">
    <source>
        <dbReference type="Pfam" id="PF25876"/>
    </source>
</evidence>
<dbReference type="Gene3D" id="2.40.420.20">
    <property type="match status" value="1"/>
</dbReference>
<dbReference type="Pfam" id="PF25967">
    <property type="entry name" value="RND-MFP_C"/>
    <property type="match status" value="1"/>
</dbReference>
<keyword evidence="10" id="KW-1185">Reference proteome</keyword>
<reference evidence="10" key="1">
    <citation type="submission" date="2016-08" db="EMBL/GenBank/DDBJ databases">
        <authorList>
            <person name="Varghese N."/>
            <person name="Submissions Spin"/>
        </authorList>
    </citation>
    <scope>NUCLEOTIDE SEQUENCE [LARGE SCALE GENOMIC DNA]</scope>
    <source>
        <strain evidence="10">HAMBI 2971</strain>
    </source>
</reference>
<dbReference type="SUPFAM" id="SSF111369">
    <property type="entry name" value="HlyD-like secretion proteins"/>
    <property type="match status" value="1"/>
</dbReference>
<feature type="region of interest" description="Disordered" evidence="4">
    <location>
        <begin position="404"/>
        <end position="434"/>
    </location>
</feature>
<dbReference type="NCBIfam" id="TIGR01730">
    <property type="entry name" value="RND_mfp"/>
    <property type="match status" value="1"/>
</dbReference>
<evidence type="ECO:0000256" key="2">
    <source>
        <dbReference type="ARBA" id="ARBA00009477"/>
    </source>
</evidence>
<comment type="subcellular location">
    <subcellularLocation>
        <location evidence="1">Cell envelope</location>
    </subcellularLocation>
</comment>
<dbReference type="Gene3D" id="1.10.287.470">
    <property type="entry name" value="Helix hairpin bin"/>
    <property type="match status" value="1"/>
</dbReference>
<dbReference type="InterPro" id="IPR058625">
    <property type="entry name" value="MdtA-like_BSH"/>
</dbReference>
<dbReference type="Pfam" id="PF25944">
    <property type="entry name" value="Beta-barrel_RND"/>
    <property type="match status" value="1"/>
</dbReference>
<evidence type="ECO:0000259" key="7">
    <source>
        <dbReference type="Pfam" id="PF25944"/>
    </source>
</evidence>
<evidence type="ECO:0000313" key="10">
    <source>
        <dbReference type="Proteomes" id="UP000199435"/>
    </source>
</evidence>
<feature type="domain" description="Multidrug resistance protein MdtA-like barrel-sandwich hybrid" evidence="6">
    <location>
        <begin position="83"/>
        <end position="224"/>
    </location>
</feature>
<dbReference type="Pfam" id="PF25876">
    <property type="entry name" value="HH_MFP_RND"/>
    <property type="match status" value="1"/>
</dbReference>